<dbReference type="Proteomes" id="UP000824202">
    <property type="component" value="Unassembled WGS sequence"/>
</dbReference>
<comment type="caution">
    <text evidence="1">The sequence shown here is derived from an EMBL/GenBank/DDBJ whole genome shotgun (WGS) entry which is preliminary data.</text>
</comment>
<reference evidence="1" key="1">
    <citation type="journal article" date="2021" name="PeerJ">
        <title>Extensive microbial diversity within the chicken gut microbiome revealed by metagenomics and culture.</title>
        <authorList>
            <person name="Gilroy R."/>
            <person name="Ravi A."/>
            <person name="Getino M."/>
            <person name="Pursley I."/>
            <person name="Horton D.L."/>
            <person name="Alikhan N.F."/>
            <person name="Baker D."/>
            <person name="Gharbi K."/>
            <person name="Hall N."/>
            <person name="Watson M."/>
            <person name="Adriaenssens E.M."/>
            <person name="Foster-Nyarko E."/>
            <person name="Jarju S."/>
            <person name="Secka A."/>
            <person name="Antonio M."/>
            <person name="Oren A."/>
            <person name="Chaudhuri R.R."/>
            <person name="La Ragione R."/>
            <person name="Hildebrand F."/>
            <person name="Pallen M.J."/>
        </authorList>
    </citation>
    <scope>NUCLEOTIDE SEQUENCE</scope>
    <source>
        <strain evidence="1">23274</strain>
    </source>
</reference>
<dbReference type="EMBL" id="DXFT01000030">
    <property type="protein sequence ID" value="HIX02807.1"/>
    <property type="molecule type" value="Genomic_DNA"/>
</dbReference>
<protein>
    <submittedName>
        <fullName evidence="1">DUF177 domain-containing protein</fullName>
    </submittedName>
</protein>
<name>A0A9D1UYN3_9BACT</name>
<sequence length="170" mass="19523">MDKLRAYKIAFRGLGEGRHVFDFVLDKSFFDCFEATKGTEGTVNAKVVIMKSLLLMEVEIQIDGVVKAVCDRCLGELDLPVSGRMQLVVKESSREEGNDDDYVVVTPEDDFLDMGAYLYEAYMLNYPMRVVHEEGGCDEGMQEMLREYVKDENNKQTDPRWDELKKLINK</sequence>
<accession>A0A9D1UYN3</accession>
<evidence type="ECO:0000313" key="2">
    <source>
        <dbReference type="Proteomes" id="UP000824202"/>
    </source>
</evidence>
<dbReference type="InterPro" id="IPR003772">
    <property type="entry name" value="YceD"/>
</dbReference>
<reference evidence="1" key="2">
    <citation type="submission" date="2021-04" db="EMBL/GenBank/DDBJ databases">
        <authorList>
            <person name="Gilroy R."/>
        </authorList>
    </citation>
    <scope>NUCLEOTIDE SEQUENCE</scope>
    <source>
        <strain evidence="1">23274</strain>
    </source>
</reference>
<dbReference type="AlphaFoldDB" id="A0A9D1UYN3"/>
<organism evidence="1 2">
    <name type="scientific">Candidatus Odoribacter faecigallinarum</name>
    <dbReference type="NCBI Taxonomy" id="2838706"/>
    <lineage>
        <taxon>Bacteria</taxon>
        <taxon>Pseudomonadati</taxon>
        <taxon>Bacteroidota</taxon>
        <taxon>Bacteroidia</taxon>
        <taxon>Bacteroidales</taxon>
        <taxon>Odoribacteraceae</taxon>
        <taxon>Odoribacter</taxon>
    </lineage>
</organism>
<dbReference type="Pfam" id="PF02620">
    <property type="entry name" value="YceD"/>
    <property type="match status" value="1"/>
</dbReference>
<proteinExistence type="predicted"/>
<evidence type="ECO:0000313" key="1">
    <source>
        <dbReference type="EMBL" id="HIX02807.1"/>
    </source>
</evidence>
<gene>
    <name evidence="1" type="ORF">H9863_01660</name>
</gene>